<dbReference type="Proteomes" id="UP000824533">
    <property type="component" value="Linkage Group LG11"/>
</dbReference>
<sequence>MSGRFISVVCVLLTLLFCTNGAYVKRDVESTTPNILDQFKKNMDVFRHCIDQALSRSADDVNVNQLQPIFTLIGDQVNRFSKAINDLSGKTTTEAPLW</sequence>
<comment type="caution">
    <text evidence="1">The sequence shown here is derived from an EMBL/GenBank/DDBJ whole genome shotgun (WGS) entry which is preliminary data.</text>
</comment>
<accession>A0ACC1D226</accession>
<organism evidence="1 2">
    <name type="scientific">Dendrolimus kikuchii</name>
    <dbReference type="NCBI Taxonomy" id="765133"/>
    <lineage>
        <taxon>Eukaryota</taxon>
        <taxon>Metazoa</taxon>
        <taxon>Ecdysozoa</taxon>
        <taxon>Arthropoda</taxon>
        <taxon>Hexapoda</taxon>
        <taxon>Insecta</taxon>
        <taxon>Pterygota</taxon>
        <taxon>Neoptera</taxon>
        <taxon>Endopterygota</taxon>
        <taxon>Lepidoptera</taxon>
        <taxon>Glossata</taxon>
        <taxon>Ditrysia</taxon>
        <taxon>Bombycoidea</taxon>
        <taxon>Lasiocampidae</taxon>
        <taxon>Dendrolimus</taxon>
    </lineage>
</organism>
<evidence type="ECO:0000313" key="1">
    <source>
        <dbReference type="EMBL" id="KAJ0177887.1"/>
    </source>
</evidence>
<protein>
    <submittedName>
        <fullName evidence="1">Uncharacterized protein</fullName>
    </submittedName>
</protein>
<proteinExistence type="predicted"/>
<name>A0ACC1D226_9NEOP</name>
<gene>
    <name evidence="1" type="ORF">K1T71_006760</name>
</gene>
<reference evidence="1 2" key="1">
    <citation type="journal article" date="2021" name="Front. Genet.">
        <title>Chromosome-Level Genome Assembly Reveals Significant Gene Expansion in the Toll and IMD Signaling Pathways of Dendrolimus kikuchii.</title>
        <authorList>
            <person name="Zhou J."/>
            <person name="Wu P."/>
            <person name="Xiong Z."/>
            <person name="Liu N."/>
            <person name="Zhao N."/>
            <person name="Ji M."/>
            <person name="Qiu Y."/>
            <person name="Yang B."/>
        </authorList>
    </citation>
    <scope>NUCLEOTIDE SEQUENCE [LARGE SCALE GENOMIC DNA]</scope>
    <source>
        <strain evidence="1">Ann1</strain>
    </source>
</reference>
<evidence type="ECO:0000313" key="2">
    <source>
        <dbReference type="Proteomes" id="UP000824533"/>
    </source>
</evidence>
<keyword evidence="2" id="KW-1185">Reference proteome</keyword>
<dbReference type="EMBL" id="CM034397">
    <property type="protein sequence ID" value="KAJ0177887.1"/>
    <property type="molecule type" value="Genomic_DNA"/>
</dbReference>